<keyword evidence="1" id="KW-0472">Membrane</keyword>
<reference evidence="2 3" key="1">
    <citation type="journal article" date="2018" name="IMA Fungus">
        <title>IMA Genome-F 9: Draft genome sequence of Annulohypoxylon stygium, Aspergillus mulundensis, Berkeleyomyces basicola (syn. Thielaviopsis basicola), Ceratocystis smalleyi, two Cercospora beticola strains, Coleophoma cylindrospora, Fusarium fracticaudum, Phialophora cf. hyalina, and Morchella septimelata.</title>
        <authorList>
            <person name="Wingfield B.D."/>
            <person name="Bills G.F."/>
            <person name="Dong Y."/>
            <person name="Huang W."/>
            <person name="Nel W.J."/>
            <person name="Swalarsk-Parry B.S."/>
            <person name="Vaghefi N."/>
            <person name="Wilken P.M."/>
            <person name="An Z."/>
            <person name="de Beer Z.W."/>
            <person name="De Vos L."/>
            <person name="Chen L."/>
            <person name="Duong T.A."/>
            <person name="Gao Y."/>
            <person name="Hammerbacher A."/>
            <person name="Kikkert J.R."/>
            <person name="Li Y."/>
            <person name="Li H."/>
            <person name="Li K."/>
            <person name="Li Q."/>
            <person name="Liu X."/>
            <person name="Ma X."/>
            <person name="Naidoo K."/>
            <person name="Pethybridge S.J."/>
            <person name="Sun J."/>
            <person name="Steenkamp E.T."/>
            <person name="van der Nest M.A."/>
            <person name="van Wyk S."/>
            <person name="Wingfield M.J."/>
            <person name="Xiong C."/>
            <person name="Yue Q."/>
            <person name="Zhang X."/>
        </authorList>
    </citation>
    <scope>NUCLEOTIDE SEQUENCE [LARGE SCALE GENOMIC DNA]</scope>
    <source>
        <strain evidence="2 3">BP6252</strain>
    </source>
</reference>
<sequence length="319" mass="36088">MSYNFDTGMTTGFCKGSASSHIVNSIKLLKSSVSDIGHPMLLPLIMLSNDMASGIEIKQRDARGWLRHIEHALSMGSSLEFTDGYVRDGLLDLDALNRDLVECYSQTLWKNPTTYLTIIAHFKEAMEAVQSEIFTNGNNPTMNTFHTRILSKLKFHEKRLLGLVDYTNTTQKRLEIQKDALSMIIAQKDSRLNFEVAGNSRSLAHATKRDTGSMMALALLGTVFLPGTYIASIFSTTFFDFQNSTWTAVMSPKFWLYWATAIPTTILILGAGLFWERQRKLKYEREELDLARASEEMEKSILAAMTRRTLSKVATWNVR</sequence>
<dbReference type="STRING" id="1849047.A0A3D8R656"/>
<dbReference type="Proteomes" id="UP000256645">
    <property type="component" value="Unassembled WGS sequence"/>
</dbReference>
<protein>
    <submittedName>
        <fullName evidence="2">Uncharacterized protein</fullName>
    </submittedName>
</protein>
<feature type="transmembrane region" description="Helical" evidence="1">
    <location>
        <begin position="254"/>
        <end position="275"/>
    </location>
</feature>
<evidence type="ECO:0000256" key="1">
    <source>
        <dbReference type="SAM" id="Phobius"/>
    </source>
</evidence>
<dbReference type="Gene3D" id="1.20.58.340">
    <property type="entry name" value="Magnesium transport protein CorA, transmembrane region"/>
    <property type="match status" value="1"/>
</dbReference>
<comment type="caution">
    <text evidence="2">The sequence shown here is derived from an EMBL/GenBank/DDBJ whole genome shotgun (WGS) entry which is preliminary data.</text>
</comment>
<keyword evidence="1" id="KW-1133">Transmembrane helix</keyword>
<dbReference type="OrthoDB" id="2830640at2759"/>
<accession>A0A3D8R656</accession>
<proteinExistence type="predicted"/>
<evidence type="ECO:0000313" key="3">
    <source>
        <dbReference type="Proteomes" id="UP000256645"/>
    </source>
</evidence>
<gene>
    <name evidence="2" type="ORF">BP6252_08552</name>
</gene>
<feature type="transmembrane region" description="Helical" evidence="1">
    <location>
        <begin position="214"/>
        <end position="234"/>
    </location>
</feature>
<evidence type="ECO:0000313" key="2">
    <source>
        <dbReference type="EMBL" id="RDW69532.1"/>
    </source>
</evidence>
<keyword evidence="3" id="KW-1185">Reference proteome</keyword>
<dbReference type="EMBL" id="PDLM01000009">
    <property type="protein sequence ID" value="RDW69532.1"/>
    <property type="molecule type" value="Genomic_DNA"/>
</dbReference>
<name>A0A3D8R656_9HELO</name>
<dbReference type="AlphaFoldDB" id="A0A3D8R656"/>
<keyword evidence="1" id="KW-0812">Transmembrane</keyword>
<organism evidence="2 3">
    <name type="scientific">Coleophoma cylindrospora</name>
    <dbReference type="NCBI Taxonomy" id="1849047"/>
    <lineage>
        <taxon>Eukaryota</taxon>
        <taxon>Fungi</taxon>
        <taxon>Dikarya</taxon>
        <taxon>Ascomycota</taxon>
        <taxon>Pezizomycotina</taxon>
        <taxon>Leotiomycetes</taxon>
        <taxon>Helotiales</taxon>
        <taxon>Dermateaceae</taxon>
        <taxon>Coleophoma</taxon>
    </lineage>
</organism>